<comment type="caution">
    <text evidence="1">The sequence shown here is derived from an EMBL/GenBank/DDBJ whole genome shotgun (WGS) entry which is preliminary data.</text>
</comment>
<proteinExistence type="predicted"/>
<reference evidence="1 2" key="1">
    <citation type="submission" date="2023-07" db="EMBL/GenBank/DDBJ databases">
        <title>Sequencing the genomes of 1000 actinobacteria strains.</title>
        <authorList>
            <person name="Klenk H.-P."/>
        </authorList>
    </citation>
    <scope>NUCLEOTIDE SEQUENCE [LARGE SCALE GENOMIC DNA]</scope>
    <source>
        <strain evidence="1 2">DSM 14555</strain>
    </source>
</reference>
<dbReference type="RefSeq" id="WP_309795174.1">
    <property type="nucleotide sequence ID" value="NZ_BAAAHY010000006.1"/>
</dbReference>
<sequence length="222" mass="23793">MDSLRISTGVWGAAAARPIPPAPHELIVPGRLFADVELAALHADGVLQRVYGSGYLPAGTAETAEHRALAMSFEIPAGLVHKVILGRFSAAWVYGCAAKPPRVTALLDHKRRAGSLPPFSALQIHEVTLGRFDVVQLARIRITSVLRTAVDLAFQRTPSSADWPDPAAVLWQISERRKLGCPLALVRNAVQSLPRVPHKNRALARISELIEHGPPPSGSGSG</sequence>
<evidence type="ECO:0000313" key="1">
    <source>
        <dbReference type="EMBL" id="MDR6267878.1"/>
    </source>
</evidence>
<accession>A0ABU1J637</accession>
<evidence type="ECO:0008006" key="3">
    <source>
        <dbReference type="Google" id="ProtNLM"/>
    </source>
</evidence>
<organism evidence="1 2">
    <name type="scientific">Arthrobacter russicus</name>
    <dbReference type="NCBI Taxonomy" id="172040"/>
    <lineage>
        <taxon>Bacteria</taxon>
        <taxon>Bacillati</taxon>
        <taxon>Actinomycetota</taxon>
        <taxon>Actinomycetes</taxon>
        <taxon>Micrococcales</taxon>
        <taxon>Micrococcaceae</taxon>
        <taxon>Arthrobacter</taxon>
    </lineage>
</organism>
<keyword evidence="2" id="KW-1185">Reference proteome</keyword>
<dbReference type="EMBL" id="JAVDQF010000001">
    <property type="protein sequence ID" value="MDR6267878.1"/>
    <property type="molecule type" value="Genomic_DNA"/>
</dbReference>
<protein>
    <recommendedName>
        <fullName evidence="3">AbiEi antitoxin C-terminal domain-containing protein</fullName>
    </recommendedName>
</protein>
<name>A0ABU1J637_9MICC</name>
<evidence type="ECO:0000313" key="2">
    <source>
        <dbReference type="Proteomes" id="UP001185069"/>
    </source>
</evidence>
<gene>
    <name evidence="1" type="ORF">JOE69_000116</name>
</gene>
<dbReference type="Proteomes" id="UP001185069">
    <property type="component" value="Unassembled WGS sequence"/>
</dbReference>